<dbReference type="AlphaFoldDB" id="A0AAV4AH11"/>
<organism evidence="1 2">
    <name type="scientific">Plakobranchus ocellatus</name>
    <dbReference type="NCBI Taxonomy" id="259542"/>
    <lineage>
        <taxon>Eukaryota</taxon>
        <taxon>Metazoa</taxon>
        <taxon>Spiralia</taxon>
        <taxon>Lophotrochozoa</taxon>
        <taxon>Mollusca</taxon>
        <taxon>Gastropoda</taxon>
        <taxon>Heterobranchia</taxon>
        <taxon>Euthyneura</taxon>
        <taxon>Panpulmonata</taxon>
        <taxon>Sacoglossa</taxon>
        <taxon>Placobranchoidea</taxon>
        <taxon>Plakobranchidae</taxon>
        <taxon>Plakobranchus</taxon>
    </lineage>
</organism>
<evidence type="ECO:0000313" key="1">
    <source>
        <dbReference type="EMBL" id="GFO06192.1"/>
    </source>
</evidence>
<proteinExistence type="predicted"/>
<reference evidence="1 2" key="1">
    <citation type="journal article" date="2021" name="Elife">
        <title>Chloroplast acquisition without the gene transfer in kleptoplastic sea slugs, Plakobranchus ocellatus.</title>
        <authorList>
            <person name="Maeda T."/>
            <person name="Takahashi S."/>
            <person name="Yoshida T."/>
            <person name="Shimamura S."/>
            <person name="Takaki Y."/>
            <person name="Nagai Y."/>
            <person name="Toyoda A."/>
            <person name="Suzuki Y."/>
            <person name="Arimoto A."/>
            <person name="Ishii H."/>
            <person name="Satoh N."/>
            <person name="Nishiyama T."/>
            <person name="Hasebe M."/>
            <person name="Maruyama T."/>
            <person name="Minagawa J."/>
            <person name="Obokata J."/>
            <person name="Shigenobu S."/>
        </authorList>
    </citation>
    <scope>NUCLEOTIDE SEQUENCE [LARGE SCALE GENOMIC DNA]</scope>
</reference>
<dbReference type="Proteomes" id="UP000735302">
    <property type="component" value="Unassembled WGS sequence"/>
</dbReference>
<accession>A0AAV4AH11</accession>
<evidence type="ECO:0000313" key="2">
    <source>
        <dbReference type="Proteomes" id="UP000735302"/>
    </source>
</evidence>
<dbReference type="EMBL" id="BLXT01003764">
    <property type="protein sequence ID" value="GFO06192.1"/>
    <property type="molecule type" value="Genomic_DNA"/>
</dbReference>
<comment type="caution">
    <text evidence="1">The sequence shown here is derived from an EMBL/GenBank/DDBJ whole genome shotgun (WGS) entry which is preliminary data.</text>
</comment>
<name>A0AAV4AH11_9GAST</name>
<protein>
    <submittedName>
        <fullName evidence="1">Uncharacterized protein</fullName>
    </submittedName>
</protein>
<sequence>MATTIHQRVTPREQLVILSQPAAVGRCCDQCPESGQSFLVTLWWVPRPDSPLADVESEFILHPHSGNSGIDGPDTGYRILSGFVDSLWGAMWIFVLTLAETHKKDKR</sequence>
<keyword evidence="2" id="KW-1185">Reference proteome</keyword>
<gene>
    <name evidence="1" type="ORF">PoB_003269700</name>
</gene>